<reference evidence="1" key="1">
    <citation type="submission" date="2014-06" db="EMBL/GenBank/DDBJ databases">
        <authorList>
            <person name="Berube P.M."/>
        </authorList>
    </citation>
    <scope>NUCLEOTIDE SEQUENCE</scope>
    <source>
        <strain evidence="1">P0902-H212</strain>
    </source>
</reference>
<dbReference type="AlphaFoldDB" id="A0A0D5A2Q0"/>
<gene>
    <name evidence="1" type="ORF">FA02_0198</name>
</gene>
<organism evidence="1">
    <name type="scientific">Prochlorococcus marinus str. P0902-H212</name>
    <dbReference type="NCBI Taxonomy" id="1620696"/>
    <lineage>
        <taxon>Bacteria</taxon>
        <taxon>Bacillati</taxon>
        <taxon>Cyanobacteriota</taxon>
        <taxon>Cyanophyceae</taxon>
        <taxon>Synechococcales</taxon>
        <taxon>Prochlorococcaceae</taxon>
        <taxon>Prochlorococcus</taxon>
    </lineage>
</organism>
<evidence type="ECO:0000313" key="1">
    <source>
        <dbReference type="EMBL" id="AJW30466.1"/>
    </source>
</evidence>
<accession>A0A0D5A2Q0</accession>
<name>A0A0D5A2Q0_PROMR</name>
<protein>
    <submittedName>
        <fullName evidence="1">Uncharacterized protein</fullName>
    </submittedName>
</protein>
<dbReference type="EMBL" id="KJ947870">
    <property type="protein sequence ID" value="AJW30466.1"/>
    <property type="molecule type" value="Genomic_DNA"/>
</dbReference>
<proteinExistence type="predicted"/>
<sequence length="39" mass="4512">MEHAVVRHGMKGSWLISQASIKELRGKAPIRRTKFTFED</sequence>